<keyword evidence="6 10" id="KW-0863">Zinc-finger</keyword>
<evidence type="ECO:0000313" key="14">
    <source>
        <dbReference type="Proteomes" id="UP000481153"/>
    </source>
</evidence>
<dbReference type="InterPro" id="IPR035983">
    <property type="entry name" value="Hect_E3_ubiquitin_ligase"/>
</dbReference>
<dbReference type="PANTHER" id="PTHR11254">
    <property type="entry name" value="HECT DOMAIN UBIQUITIN-PROTEIN LIGASE"/>
    <property type="match status" value="1"/>
</dbReference>
<evidence type="ECO:0000256" key="5">
    <source>
        <dbReference type="ARBA" id="ARBA00022723"/>
    </source>
</evidence>
<name>A0A6G0XQU8_9STRA</name>
<evidence type="ECO:0000313" key="13">
    <source>
        <dbReference type="EMBL" id="KAF0742690.1"/>
    </source>
</evidence>
<dbReference type="EC" id="2.3.2.26" evidence="3"/>
<dbReference type="Proteomes" id="UP000481153">
    <property type="component" value="Unassembled WGS sequence"/>
</dbReference>
<reference evidence="13 14" key="1">
    <citation type="submission" date="2019-07" db="EMBL/GenBank/DDBJ databases">
        <title>Genomics analysis of Aphanomyces spp. identifies a new class of oomycete effector associated with host adaptation.</title>
        <authorList>
            <person name="Gaulin E."/>
        </authorList>
    </citation>
    <scope>NUCLEOTIDE SEQUENCE [LARGE SCALE GENOMIC DNA]</scope>
    <source>
        <strain evidence="13 14">ATCC 201684</strain>
    </source>
</reference>
<dbReference type="Gene3D" id="3.90.1750.10">
    <property type="entry name" value="Hect, E3 ligase catalytic domains"/>
    <property type="match status" value="1"/>
</dbReference>
<sequence>MSMPLSFIIAFAILVIIPFLVSRFCSYRNRHNDPLLPNESVGHLAGLTRDKLENISLEATKWTCGICDFHNPEERATCELCDTPQATFLLEDPAFESMEGTIPPEQLNLKQWSARYRNQWQRRLEGQEWHWFAQMSPKQGTTYYITAVDSEAERLLLQPLSSLSAGTLVWGHPLPIWWFYQLQELQALPFSLKYAWLLAQLAETYQSHARLTVRREEIFERSIEALNNASASLVCSLTMITFQGESAVDAGGVTREWYTLLTYSIFDPKEGLFVANKADQSFFINANSEHDHGPKHLEKYHAIGRLLGRAIVDEQVLPFQFSTPLFKMILGYPVSMDDIRYLDETVYTSLEYVRDTDDVDVLALTFSVSLDATTEVDLIPIGRNIEVTNANKTEYVERMVHYLLFDSVAPQLQQLVHGLYEVLPQELLMIFDYKELELVLCGFSEIDVADWKRCTNVSMSLESIVDWFWEIVENEMTSVQREKLLQFVTGSSRVPLQGFKGLTSHDGQLCPFSLHGVPYEKGAFPKVHSCFNRIDLPIYPTRELLHEGLFMLVNIECMAFTMV</sequence>
<evidence type="ECO:0000256" key="3">
    <source>
        <dbReference type="ARBA" id="ARBA00012485"/>
    </source>
</evidence>
<dbReference type="SMART" id="SM00119">
    <property type="entry name" value="HECTc"/>
    <property type="match status" value="1"/>
</dbReference>
<dbReference type="SUPFAM" id="SSF90209">
    <property type="entry name" value="Ran binding protein zinc finger-like"/>
    <property type="match status" value="1"/>
</dbReference>
<dbReference type="PROSITE" id="PS50237">
    <property type="entry name" value="HECT"/>
    <property type="match status" value="1"/>
</dbReference>
<dbReference type="Gene3D" id="3.30.2160.10">
    <property type="entry name" value="Hect, E3 ligase catalytic domain"/>
    <property type="match status" value="1"/>
</dbReference>
<dbReference type="GO" id="GO:0016567">
    <property type="term" value="P:protein ubiquitination"/>
    <property type="evidence" value="ECO:0007669"/>
    <property type="project" value="TreeGrafter"/>
</dbReference>
<dbReference type="AlphaFoldDB" id="A0A6G0XQU8"/>
<dbReference type="Gene3D" id="3.30.2410.10">
    <property type="entry name" value="Hect, E3 ligase catalytic domain"/>
    <property type="match status" value="1"/>
</dbReference>
<evidence type="ECO:0000259" key="12">
    <source>
        <dbReference type="PROSITE" id="PS50237"/>
    </source>
</evidence>
<dbReference type="FunFam" id="3.30.2410.10:FF:000009">
    <property type="entry name" value="Probable E3 ubiquitin-protein ligase HECTD2"/>
    <property type="match status" value="1"/>
</dbReference>
<dbReference type="Pfam" id="PF00632">
    <property type="entry name" value="HECT"/>
    <property type="match status" value="1"/>
</dbReference>
<dbReference type="InterPro" id="IPR001876">
    <property type="entry name" value="Znf_RanBP2"/>
</dbReference>
<keyword evidence="14" id="KW-1185">Reference proteome</keyword>
<gene>
    <name evidence="13" type="ORF">Ae201684_002391</name>
</gene>
<dbReference type="PANTHER" id="PTHR11254:SF440">
    <property type="entry name" value="E3 UBIQUITIN-PROTEIN LIGASE NEDD-4"/>
    <property type="match status" value="1"/>
</dbReference>
<keyword evidence="4" id="KW-0808">Transferase</keyword>
<evidence type="ECO:0000256" key="10">
    <source>
        <dbReference type="PROSITE-ProRule" id="PRU00322"/>
    </source>
</evidence>
<comment type="catalytic activity">
    <reaction evidence="1">
        <text>S-ubiquitinyl-[E2 ubiquitin-conjugating enzyme]-L-cysteine + [acceptor protein]-L-lysine = [E2 ubiquitin-conjugating enzyme]-L-cysteine + N(6)-ubiquitinyl-[acceptor protein]-L-lysine.</text>
        <dbReference type="EC" id="2.3.2.26"/>
    </reaction>
</comment>
<protein>
    <recommendedName>
        <fullName evidence="3">HECT-type E3 ubiquitin transferase</fullName>
        <ecNumber evidence="3">2.3.2.26</ecNumber>
    </recommendedName>
</protein>
<comment type="caution">
    <text evidence="13">The sequence shown here is derived from an EMBL/GenBank/DDBJ whole genome shotgun (WGS) entry which is preliminary data.</text>
</comment>
<feature type="domain" description="HECT" evidence="12">
    <location>
        <begin position="240"/>
        <end position="563"/>
    </location>
</feature>
<dbReference type="VEuPathDB" id="FungiDB:AeMF1_003111"/>
<dbReference type="EMBL" id="VJMJ01000025">
    <property type="protein sequence ID" value="KAF0742690.1"/>
    <property type="molecule type" value="Genomic_DNA"/>
</dbReference>
<dbReference type="GO" id="GO:0006511">
    <property type="term" value="P:ubiquitin-dependent protein catabolic process"/>
    <property type="evidence" value="ECO:0007669"/>
    <property type="project" value="TreeGrafter"/>
</dbReference>
<evidence type="ECO:0000256" key="4">
    <source>
        <dbReference type="ARBA" id="ARBA00022679"/>
    </source>
</evidence>
<dbReference type="GO" id="GO:0061630">
    <property type="term" value="F:ubiquitin protein ligase activity"/>
    <property type="evidence" value="ECO:0007669"/>
    <property type="project" value="UniProtKB-EC"/>
</dbReference>
<organism evidence="13 14">
    <name type="scientific">Aphanomyces euteiches</name>
    <dbReference type="NCBI Taxonomy" id="100861"/>
    <lineage>
        <taxon>Eukaryota</taxon>
        <taxon>Sar</taxon>
        <taxon>Stramenopiles</taxon>
        <taxon>Oomycota</taxon>
        <taxon>Saprolegniomycetes</taxon>
        <taxon>Saprolegniales</taxon>
        <taxon>Verrucalvaceae</taxon>
        <taxon>Aphanomyces</taxon>
    </lineage>
</organism>
<comment type="pathway">
    <text evidence="2">Protein modification; protein ubiquitination.</text>
</comment>
<evidence type="ECO:0000256" key="9">
    <source>
        <dbReference type="PROSITE-ProRule" id="PRU00104"/>
    </source>
</evidence>
<accession>A0A6G0XQU8</accession>
<keyword evidence="5" id="KW-0479">Metal-binding</keyword>
<evidence type="ECO:0000256" key="7">
    <source>
        <dbReference type="ARBA" id="ARBA00022786"/>
    </source>
</evidence>
<evidence type="ECO:0000256" key="8">
    <source>
        <dbReference type="ARBA" id="ARBA00022833"/>
    </source>
</evidence>
<dbReference type="GO" id="GO:0008270">
    <property type="term" value="F:zinc ion binding"/>
    <property type="evidence" value="ECO:0007669"/>
    <property type="project" value="UniProtKB-KW"/>
</dbReference>
<evidence type="ECO:0000256" key="2">
    <source>
        <dbReference type="ARBA" id="ARBA00004906"/>
    </source>
</evidence>
<dbReference type="PROSITE" id="PS01358">
    <property type="entry name" value="ZF_RANBP2_1"/>
    <property type="match status" value="1"/>
</dbReference>
<dbReference type="PROSITE" id="PS50199">
    <property type="entry name" value="ZF_RANBP2_2"/>
    <property type="match status" value="1"/>
</dbReference>
<proteinExistence type="predicted"/>
<dbReference type="SMART" id="SM00547">
    <property type="entry name" value="ZnF_RBZ"/>
    <property type="match status" value="1"/>
</dbReference>
<dbReference type="InterPro" id="IPR036443">
    <property type="entry name" value="Znf_RanBP2_sf"/>
</dbReference>
<keyword evidence="7 9" id="KW-0833">Ubl conjugation pathway</keyword>
<feature type="domain" description="RanBP2-type" evidence="11">
    <location>
        <begin position="58"/>
        <end position="87"/>
    </location>
</feature>
<evidence type="ECO:0000256" key="6">
    <source>
        <dbReference type="ARBA" id="ARBA00022771"/>
    </source>
</evidence>
<dbReference type="InterPro" id="IPR000569">
    <property type="entry name" value="HECT_dom"/>
</dbReference>
<dbReference type="CDD" id="cd00078">
    <property type="entry name" value="HECTc"/>
    <property type="match status" value="1"/>
</dbReference>
<dbReference type="GO" id="GO:0005737">
    <property type="term" value="C:cytoplasm"/>
    <property type="evidence" value="ECO:0007669"/>
    <property type="project" value="TreeGrafter"/>
</dbReference>
<evidence type="ECO:0000259" key="11">
    <source>
        <dbReference type="PROSITE" id="PS50199"/>
    </source>
</evidence>
<feature type="active site" description="Glycyl thioester intermediate" evidence="9">
    <location>
        <position position="530"/>
    </location>
</feature>
<dbReference type="SUPFAM" id="SSF56204">
    <property type="entry name" value="Hect, E3 ligase catalytic domain"/>
    <property type="match status" value="1"/>
</dbReference>
<dbReference type="Gene3D" id="2.30.30.380">
    <property type="entry name" value="Zn-finger domain of Sec23/24"/>
    <property type="match status" value="1"/>
</dbReference>
<keyword evidence="8" id="KW-0862">Zinc</keyword>
<evidence type="ECO:0000256" key="1">
    <source>
        <dbReference type="ARBA" id="ARBA00000885"/>
    </source>
</evidence>
<dbReference type="InterPro" id="IPR050409">
    <property type="entry name" value="E3_ubiq-protein_ligase"/>
</dbReference>